<feature type="transmembrane region" description="Helical" evidence="1">
    <location>
        <begin position="36"/>
        <end position="56"/>
    </location>
</feature>
<protein>
    <submittedName>
        <fullName evidence="2">DUF4199 domain-containing protein</fullName>
    </submittedName>
</protein>
<feature type="transmembrane region" description="Helical" evidence="1">
    <location>
        <begin position="147"/>
        <end position="165"/>
    </location>
</feature>
<reference evidence="2 3" key="1">
    <citation type="submission" date="2022-01" db="EMBL/GenBank/DDBJ databases">
        <title>Mariniradius saccharolyticus sp. nov., isolated from sediment of a river.</title>
        <authorList>
            <person name="Liu H."/>
        </authorList>
    </citation>
    <scope>NUCLEOTIDE SEQUENCE [LARGE SCALE GENOMIC DNA]</scope>
    <source>
        <strain evidence="2 3">RY-2</strain>
    </source>
</reference>
<proteinExistence type="predicted"/>
<dbReference type="Proteomes" id="UP001201449">
    <property type="component" value="Unassembled WGS sequence"/>
</dbReference>
<feature type="transmembrane region" description="Helical" evidence="1">
    <location>
        <begin position="68"/>
        <end position="93"/>
    </location>
</feature>
<feature type="transmembrane region" description="Helical" evidence="1">
    <location>
        <begin position="12"/>
        <end position="30"/>
    </location>
</feature>
<gene>
    <name evidence="2" type="ORF">L0U89_06065</name>
</gene>
<organism evidence="2 3">
    <name type="scientific">Mariniradius sediminis</name>
    <dbReference type="NCBI Taxonomy" id="2909237"/>
    <lineage>
        <taxon>Bacteria</taxon>
        <taxon>Pseudomonadati</taxon>
        <taxon>Bacteroidota</taxon>
        <taxon>Cytophagia</taxon>
        <taxon>Cytophagales</taxon>
        <taxon>Cyclobacteriaceae</taxon>
        <taxon>Mariniradius</taxon>
    </lineage>
</organism>
<dbReference type="Pfam" id="PF13858">
    <property type="entry name" value="DUF4199"/>
    <property type="match status" value="1"/>
</dbReference>
<accession>A0ABS9BSY7</accession>
<evidence type="ECO:0000313" key="2">
    <source>
        <dbReference type="EMBL" id="MCF1750630.1"/>
    </source>
</evidence>
<keyword evidence="1" id="KW-0812">Transmembrane</keyword>
<keyword evidence="3" id="KW-1185">Reference proteome</keyword>
<comment type="caution">
    <text evidence="2">The sequence shown here is derived from an EMBL/GenBank/DDBJ whole genome shotgun (WGS) entry which is preliminary data.</text>
</comment>
<dbReference type="EMBL" id="JAKEVZ010000003">
    <property type="protein sequence ID" value="MCF1750630.1"/>
    <property type="molecule type" value="Genomic_DNA"/>
</dbReference>
<dbReference type="InterPro" id="IPR025250">
    <property type="entry name" value="DUF4199"/>
</dbReference>
<evidence type="ECO:0000256" key="1">
    <source>
        <dbReference type="SAM" id="Phobius"/>
    </source>
</evidence>
<sequence length="170" mass="19646">MKKYWEASYRFGLIGGIFSVLAFLVFHWMGLDPTNLSMLFGYVMIPVFVFLGIRFFKKYVNQDWLSFAEGMTIGFLIYTLFAFITAMGIWIILSFNSTLFAELKDKKLGILESNKDMIVSQLGQESFGTTLAKVQEMVPWDIALNDFIWKMIPGLFFTIIISIILRRTNN</sequence>
<name>A0ABS9BSY7_9BACT</name>
<dbReference type="RefSeq" id="WP_008631828.1">
    <property type="nucleotide sequence ID" value="NZ_JAKEVZ010000003.1"/>
</dbReference>
<keyword evidence="1" id="KW-1133">Transmembrane helix</keyword>
<keyword evidence="1" id="KW-0472">Membrane</keyword>
<evidence type="ECO:0000313" key="3">
    <source>
        <dbReference type="Proteomes" id="UP001201449"/>
    </source>
</evidence>